<dbReference type="SUPFAM" id="SSF47384">
    <property type="entry name" value="Homodimeric domain of signal transducing histidine kinase"/>
    <property type="match status" value="1"/>
</dbReference>
<name>A0A3N0DRX5_9ACTN</name>
<keyword evidence="6" id="KW-0418">Kinase</keyword>
<dbReference type="InterPro" id="IPR005467">
    <property type="entry name" value="His_kinase_dom"/>
</dbReference>
<evidence type="ECO:0000256" key="9">
    <source>
        <dbReference type="SAM" id="MobiDB-lite"/>
    </source>
</evidence>
<reference evidence="13 14" key="1">
    <citation type="submission" date="2018-11" db="EMBL/GenBank/DDBJ databases">
        <authorList>
            <person name="Li F."/>
        </authorList>
    </citation>
    <scope>NUCLEOTIDE SEQUENCE [LARGE SCALE GENOMIC DNA]</scope>
    <source>
        <strain evidence="13 14">KIS18-7</strain>
    </source>
</reference>
<dbReference type="Gene3D" id="2.40.50.180">
    <property type="entry name" value="CheA-289, Domain 4"/>
    <property type="match status" value="1"/>
</dbReference>
<dbReference type="PANTHER" id="PTHR43395:SF1">
    <property type="entry name" value="CHEMOTAXIS PROTEIN CHEA"/>
    <property type="match status" value="1"/>
</dbReference>
<organism evidence="13 14">
    <name type="scientific">Nocardioides marmorisolisilvae</name>
    <dbReference type="NCBI Taxonomy" id="1542737"/>
    <lineage>
        <taxon>Bacteria</taxon>
        <taxon>Bacillati</taxon>
        <taxon>Actinomycetota</taxon>
        <taxon>Actinomycetes</taxon>
        <taxon>Propionibacteriales</taxon>
        <taxon>Nocardioidaceae</taxon>
        <taxon>Nocardioides</taxon>
    </lineage>
</organism>
<sequence>MDDDAEIIAEFLVESHENLDQLDRDLVELEQQPGSRELLSSIFRTIHTIKGTSGFLAFNRLEELTHVGENLLSRLRDGERVMDAGTTEVLLRMVDTVRALLDSVESTGTDAADDVDVETVVAALRAVLEGSSEAGEGPSAEPDEPGAAATTIDDAPPAAPPAEVVAEVVPEVVPIEPEPVLVEPEPVLVEPVETPAADVPAEGDAPEHRGVVDSSVRVDVDLLDSLVQLVGELVLTRNQVLQRTESSEDVELVRASQRLDLVASELQEGIMKTRMQPIGQVWSKMPRIVRDLAHQLGRDVDLQMEGHETELDRSLLEALKGPLTHLVRNALDHGIETPAVRTAAGKDPKGRLLLRSFHESGQVVVEISDDGKGIDPDTIARVAIERGVITRDQAARMETREIINLIFRPGFSTAAEVTNVSGRGVGMDVVRTNIERIGGTVDMQSQVGLGTTCRVRIPLTLAIIPALVVGEGEERYAIPQANLVELVRLEGEDLANNVEELAGAPLLRLRGHLLPLISMAEVLGRPRPDASALTVVVVQADDLRFGICVDEVHDTQEIVVKPIGRQLKALPTYAGATIMGDGRVALILDVPGIAHAHALAQNVAPTTRDNRAAIDEDSTALLVLEVAGGRRAALPLREVSRLEEFPTDRIERSGRAEAVQYRDGILPLVRLAGAIGLSEGSSEDEQVSVVVHESGGSRVGIVIDRVLDVVETTVVCSDVGRRAGVLGSAVIQDRVTDLVDLDAVVALSGVGA</sequence>
<feature type="region of interest" description="Disordered" evidence="9">
    <location>
        <begin position="129"/>
        <end position="162"/>
    </location>
</feature>
<dbReference type="CDD" id="cd00731">
    <property type="entry name" value="CheA_reg"/>
    <property type="match status" value="1"/>
</dbReference>
<dbReference type="PROSITE" id="PS50109">
    <property type="entry name" value="HIS_KIN"/>
    <property type="match status" value="1"/>
</dbReference>
<feature type="domain" description="CheW-like" evidence="11">
    <location>
        <begin position="463"/>
        <end position="599"/>
    </location>
</feature>
<dbReference type="CDD" id="cd00088">
    <property type="entry name" value="HPT"/>
    <property type="match status" value="1"/>
</dbReference>
<keyword evidence="5" id="KW-0808">Transferase</keyword>
<evidence type="ECO:0000256" key="5">
    <source>
        <dbReference type="ARBA" id="ARBA00022679"/>
    </source>
</evidence>
<dbReference type="GO" id="GO:0000155">
    <property type="term" value="F:phosphorelay sensor kinase activity"/>
    <property type="evidence" value="ECO:0007669"/>
    <property type="project" value="InterPro"/>
</dbReference>
<feature type="modified residue" description="Phosphohistidine" evidence="8">
    <location>
        <position position="47"/>
    </location>
</feature>
<dbReference type="InterPro" id="IPR002545">
    <property type="entry name" value="CheW-lke_dom"/>
</dbReference>
<dbReference type="Gene3D" id="2.30.30.40">
    <property type="entry name" value="SH3 Domains"/>
    <property type="match status" value="1"/>
</dbReference>
<evidence type="ECO:0000256" key="8">
    <source>
        <dbReference type="PROSITE-ProRule" id="PRU00110"/>
    </source>
</evidence>
<dbReference type="PRINTS" id="PR00344">
    <property type="entry name" value="BCTRLSENSOR"/>
</dbReference>
<dbReference type="EMBL" id="RJSG01000002">
    <property type="protein sequence ID" value="RNL78261.1"/>
    <property type="molecule type" value="Genomic_DNA"/>
</dbReference>
<evidence type="ECO:0000256" key="2">
    <source>
        <dbReference type="ARBA" id="ARBA00004236"/>
    </source>
</evidence>
<dbReference type="OrthoDB" id="9803176at2"/>
<dbReference type="InterPro" id="IPR004358">
    <property type="entry name" value="Sig_transdc_His_kin-like_C"/>
</dbReference>
<dbReference type="Pfam" id="PF01627">
    <property type="entry name" value="Hpt"/>
    <property type="match status" value="1"/>
</dbReference>
<evidence type="ECO:0000313" key="14">
    <source>
        <dbReference type="Proteomes" id="UP000277094"/>
    </source>
</evidence>
<dbReference type="SMART" id="SM00387">
    <property type="entry name" value="HATPase_c"/>
    <property type="match status" value="1"/>
</dbReference>
<feature type="compositionally biased region" description="Low complexity" evidence="9">
    <location>
        <begin position="147"/>
        <end position="162"/>
    </location>
</feature>
<dbReference type="FunFam" id="3.30.565.10:FF:000016">
    <property type="entry name" value="Chemotaxis protein CheA, putative"/>
    <property type="match status" value="1"/>
</dbReference>
<dbReference type="InterPro" id="IPR051315">
    <property type="entry name" value="Bact_Chemotaxis_CheA"/>
</dbReference>
<dbReference type="Gene3D" id="1.10.287.560">
    <property type="entry name" value="Histidine kinase CheA-like, homodimeric domain"/>
    <property type="match status" value="1"/>
</dbReference>
<keyword evidence="4 8" id="KW-0597">Phosphoprotein</keyword>
<dbReference type="PROSITE" id="PS50851">
    <property type="entry name" value="CHEW"/>
    <property type="match status" value="2"/>
</dbReference>
<dbReference type="GO" id="GO:0005886">
    <property type="term" value="C:plasma membrane"/>
    <property type="evidence" value="ECO:0007669"/>
    <property type="project" value="UniProtKB-SubCell"/>
</dbReference>
<dbReference type="SMART" id="SM00260">
    <property type="entry name" value="CheW"/>
    <property type="match status" value="2"/>
</dbReference>
<evidence type="ECO:0000256" key="7">
    <source>
        <dbReference type="ARBA" id="ARBA00023012"/>
    </source>
</evidence>
<comment type="subcellular location">
    <subcellularLocation>
        <location evidence="2">Cell membrane</location>
    </subcellularLocation>
</comment>
<dbReference type="InterPro" id="IPR036641">
    <property type="entry name" value="HPT_dom_sf"/>
</dbReference>
<feature type="domain" description="Histidine kinase" evidence="10">
    <location>
        <begin position="217"/>
        <end position="461"/>
    </location>
</feature>
<dbReference type="SUPFAM" id="SSF47226">
    <property type="entry name" value="Histidine-containing phosphotransfer domain, HPT domain"/>
    <property type="match status" value="1"/>
</dbReference>
<dbReference type="InterPro" id="IPR003594">
    <property type="entry name" value="HATPase_dom"/>
</dbReference>
<dbReference type="InterPro" id="IPR004105">
    <property type="entry name" value="CheA-like_dim"/>
</dbReference>
<dbReference type="SUPFAM" id="SSF50341">
    <property type="entry name" value="CheW-like"/>
    <property type="match status" value="2"/>
</dbReference>
<dbReference type="InterPro" id="IPR036097">
    <property type="entry name" value="HisK_dim/P_sf"/>
</dbReference>
<dbReference type="SUPFAM" id="SSF55874">
    <property type="entry name" value="ATPase domain of HSP90 chaperone/DNA topoisomerase II/histidine kinase"/>
    <property type="match status" value="1"/>
</dbReference>
<dbReference type="GO" id="GO:0006935">
    <property type="term" value="P:chemotaxis"/>
    <property type="evidence" value="ECO:0007669"/>
    <property type="project" value="InterPro"/>
</dbReference>
<dbReference type="Gene3D" id="3.30.565.10">
    <property type="entry name" value="Histidine kinase-like ATPase, C-terminal domain"/>
    <property type="match status" value="1"/>
</dbReference>
<dbReference type="Proteomes" id="UP000277094">
    <property type="component" value="Unassembled WGS sequence"/>
</dbReference>
<dbReference type="PROSITE" id="PS50894">
    <property type="entry name" value="HPT"/>
    <property type="match status" value="1"/>
</dbReference>
<dbReference type="Pfam" id="PF01584">
    <property type="entry name" value="CheW"/>
    <property type="match status" value="2"/>
</dbReference>
<evidence type="ECO:0000259" key="10">
    <source>
        <dbReference type="PROSITE" id="PS50109"/>
    </source>
</evidence>
<dbReference type="RefSeq" id="WP_123232760.1">
    <property type="nucleotide sequence ID" value="NZ_RJSG01000002.1"/>
</dbReference>
<evidence type="ECO:0000256" key="4">
    <source>
        <dbReference type="ARBA" id="ARBA00022553"/>
    </source>
</evidence>
<dbReference type="InterPro" id="IPR036890">
    <property type="entry name" value="HATPase_C_sf"/>
</dbReference>
<dbReference type="InterPro" id="IPR036061">
    <property type="entry name" value="CheW-like_dom_sf"/>
</dbReference>
<dbReference type="GO" id="GO:0005737">
    <property type="term" value="C:cytoplasm"/>
    <property type="evidence" value="ECO:0007669"/>
    <property type="project" value="InterPro"/>
</dbReference>
<dbReference type="InterPro" id="IPR008207">
    <property type="entry name" value="Sig_transdc_His_kin_Hpt_dom"/>
</dbReference>
<dbReference type="EC" id="2.7.13.3" evidence="3"/>
<dbReference type="AlphaFoldDB" id="A0A3N0DRX5"/>
<dbReference type="InterPro" id="IPR037006">
    <property type="entry name" value="CheA-like_homodim_sf"/>
</dbReference>
<comment type="catalytic activity">
    <reaction evidence="1">
        <text>ATP + protein L-histidine = ADP + protein N-phospho-L-histidine.</text>
        <dbReference type="EC" id="2.7.13.3"/>
    </reaction>
</comment>
<proteinExistence type="predicted"/>
<accession>A0A3N0DRX5</accession>
<dbReference type="Pfam" id="PF02895">
    <property type="entry name" value="H-kinase_dim"/>
    <property type="match status" value="1"/>
</dbReference>
<evidence type="ECO:0000259" key="12">
    <source>
        <dbReference type="PROSITE" id="PS50894"/>
    </source>
</evidence>
<dbReference type="CDD" id="cd16916">
    <property type="entry name" value="HATPase_CheA-like"/>
    <property type="match status" value="1"/>
</dbReference>
<dbReference type="SMART" id="SM00073">
    <property type="entry name" value="HPT"/>
    <property type="match status" value="1"/>
</dbReference>
<protein>
    <recommendedName>
        <fullName evidence="3">histidine kinase</fullName>
        <ecNumber evidence="3">2.7.13.3</ecNumber>
    </recommendedName>
</protein>
<dbReference type="PANTHER" id="PTHR43395">
    <property type="entry name" value="SENSOR HISTIDINE KINASE CHEA"/>
    <property type="match status" value="1"/>
</dbReference>
<evidence type="ECO:0000256" key="3">
    <source>
        <dbReference type="ARBA" id="ARBA00012438"/>
    </source>
</evidence>
<dbReference type="Gene3D" id="1.20.120.160">
    <property type="entry name" value="HPT domain"/>
    <property type="match status" value="1"/>
</dbReference>
<keyword evidence="14" id="KW-1185">Reference proteome</keyword>
<gene>
    <name evidence="13" type="ORF">EFL95_03880</name>
</gene>
<evidence type="ECO:0000256" key="6">
    <source>
        <dbReference type="ARBA" id="ARBA00022777"/>
    </source>
</evidence>
<evidence type="ECO:0000256" key="1">
    <source>
        <dbReference type="ARBA" id="ARBA00000085"/>
    </source>
</evidence>
<evidence type="ECO:0000313" key="13">
    <source>
        <dbReference type="EMBL" id="RNL78261.1"/>
    </source>
</evidence>
<keyword evidence="7" id="KW-0902">Two-component regulatory system</keyword>
<dbReference type="SMART" id="SM01231">
    <property type="entry name" value="H-kinase_dim"/>
    <property type="match status" value="1"/>
</dbReference>
<feature type="domain" description="HPt" evidence="12">
    <location>
        <begin position="1"/>
        <end position="107"/>
    </location>
</feature>
<dbReference type="Pfam" id="PF02518">
    <property type="entry name" value="HATPase_c"/>
    <property type="match status" value="1"/>
</dbReference>
<evidence type="ECO:0000259" key="11">
    <source>
        <dbReference type="PROSITE" id="PS50851"/>
    </source>
</evidence>
<comment type="caution">
    <text evidence="13">The sequence shown here is derived from an EMBL/GenBank/DDBJ whole genome shotgun (WGS) entry which is preliminary data.</text>
</comment>
<feature type="domain" description="CheW-like" evidence="11">
    <location>
        <begin position="618"/>
        <end position="750"/>
    </location>
</feature>